<organism evidence="6 7">
    <name type="scientific">Kingella pumchi</name>
    <dbReference type="NCBI Taxonomy" id="2779506"/>
    <lineage>
        <taxon>Bacteria</taxon>
        <taxon>Pseudomonadati</taxon>
        <taxon>Pseudomonadota</taxon>
        <taxon>Betaproteobacteria</taxon>
        <taxon>Neisseriales</taxon>
        <taxon>Neisseriaceae</taxon>
        <taxon>Kingella</taxon>
    </lineage>
</organism>
<evidence type="ECO:0000313" key="7">
    <source>
        <dbReference type="Proteomes" id="UP001298424"/>
    </source>
</evidence>
<dbReference type="Proteomes" id="UP001298424">
    <property type="component" value="Unassembled WGS sequence"/>
</dbReference>
<name>A0ABS9NQK9_9NEIS</name>
<feature type="compositionally biased region" description="Low complexity" evidence="3">
    <location>
        <begin position="93"/>
        <end position="102"/>
    </location>
</feature>
<dbReference type="EMBL" id="JAKOOW010000078">
    <property type="protein sequence ID" value="MCG6505086.1"/>
    <property type="molecule type" value="Genomic_DNA"/>
</dbReference>
<dbReference type="RefSeq" id="WP_238748653.1">
    <property type="nucleotide sequence ID" value="NZ_JAKOOW010000078.1"/>
</dbReference>
<evidence type="ECO:0000256" key="3">
    <source>
        <dbReference type="SAM" id="MobiDB-lite"/>
    </source>
</evidence>
<dbReference type="Gene3D" id="3.30.1400.10">
    <property type="entry name" value="ZipA, C-terminal FtsZ-binding domain"/>
    <property type="match status" value="1"/>
</dbReference>
<keyword evidence="2 4" id="KW-0472">Membrane</keyword>
<gene>
    <name evidence="6" type="ORF">MB824_11375</name>
</gene>
<evidence type="ECO:0000256" key="4">
    <source>
        <dbReference type="SAM" id="Phobius"/>
    </source>
</evidence>
<feature type="region of interest" description="Disordered" evidence="3">
    <location>
        <begin position="50"/>
        <end position="170"/>
    </location>
</feature>
<evidence type="ECO:0000256" key="1">
    <source>
        <dbReference type="RuleBase" id="RU003612"/>
    </source>
</evidence>
<comment type="subcellular location">
    <subcellularLocation>
        <location evidence="2">Cell inner membrane</location>
        <topology evidence="2">Single-pass type I membrane protein</topology>
    </subcellularLocation>
</comment>
<feature type="transmembrane region" description="Helical" evidence="4">
    <location>
        <begin position="6"/>
        <end position="26"/>
    </location>
</feature>
<keyword evidence="2 4" id="KW-0812">Transmembrane</keyword>
<dbReference type="SMART" id="SM00771">
    <property type="entry name" value="ZipA_C"/>
    <property type="match status" value="1"/>
</dbReference>
<keyword evidence="4" id="KW-1133">Transmembrane helix</keyword>
<feature type="compositionally biased region" description="Low complexity" evidence="3">
    <location>
        <begin position="111"/>
        <end position="134"/>
    </location>
</feature>
<reference evidence="6 7" key="1">
    <citation type="submission" date="2022-02" db="EMBL/GenBank/DDBJ databases">
        <title>Genome sequence data of Kingella unionensis sp. nov. strain CICC 24913 (CCUG 75125).</title>
        <authorList>
            <person name="Xiao M."/>
        </authorList>
    </citation>
    <scope>NUCLEOTIDE SEQUENCE [LARGE SCALE GENOMIC DNA]</scope>
    <source>
        <strain evidence="6 7">CICC 24913</strain>
    </source>
</reference>
<dbReference type="SUPFAM" id="SSF64383">
    <property type="entry name" value="Cell-division protein ZipA, C-terminal domain"/>
    <property type="match status" value="1"/>
</dbReference>
<keyword evidence="7" id="KW-1185">Reference proteome</keyword>
<proteinExistence type="inferred from homology"/>
<comment type="similarity">
    <text evidence="1">Belongs to the ZipA family.</text>
</comment>
<evidence type="ECO:0000256" key="2">
    <source>
        <dbReference type="RuleBase" id="RU003613"/>
    </source>
</evidence>
<evidence type="ECO:0000259" key="5">
    <source>
        <dbReference type="SMART" id="SM00771"/>
    </source>
</evidence>
<keyword evidence="2" id="KW-1003">Cell membrane</keyword>
<comment type="function">
    <text evidence="1">Essential cell division protein that stabilizes the FtsZ protofilaments by cross-linking them and that serves as a cytoplasmic membrane anchor for the Z ring. Also required for the recruitment to the septal ring of downstream cell division proteins.</text>
</comment>
<dbReference type="InterPro" id="IPR007449">
    <property type="entry name" value="ZipA_FtsZ-bd_C"/>
</dbReference>
<dbReference type="GO" id="GO:0051301">
    <property type="term" value="P:cell division"/>
    <property type="evidence" value="ECO:0007669"/>
    <property type="project" value="UniProtKB-KW"/>
</dbReference>
<sequence length="446" mass="48753">MNNTTFLIIIVLLLTVLVAVVAYNIHQENQYRKKIRSQFGHADRDALMQSQTTSVRDGQTFGESGGSGLGASLNRTPAAPKQPEKPDEPIETPASPAPSAAPQADGDRTETAAQKQPEKPAPAAETPAAEAPAARSQSEFPFELVSPEQPPKPAKVERKSAAKSAAPKHQALDLEDLRRAKLKWFDKRFDYMAYVSLNEPRELHSVPRLSGRHRFQVIGCTMDGRFQAAEPIPGILYQAFVIGLQAVSRIGLAERRDLDDFRSQVERFAAKNGGSALFENATAFLETAGPLDELCARVDQAIAIHLVNQAGVSGNELRAALTRRGFELMPDGSFVLAADTGGAKYTAVTLDGNPFTDGLLSSQPYKGFSLLFDITRVPASDDNFDQFMNLVVAVSKELRLDLVDEKIQPISSQWLKNVRRYIKARQEEMLAVEIVPGGALAKRLFS</sequence>
<dbReference type="Pfam" id="PF04354">
    <property type="entry name" value="ZipA_C"/>
    <property type="match status" value="1"/>
</dbReference>
<keyword evidence="2" id="KW-0997">Cell inner membrane</keyword>
<dbReference type="InterPro" id="IPR036765">
    <property type="entry name" value="ZipA_FtsZ-bd_C_sf"/>
</dbReference>
<keyword evidence="1 6" id="KW-0132">Cell division</keyword>
<evidence type="ECO:0000313" key="6">
    <source>
        <dbReference type="EMBL" id="MCG6505086.1"/>
    </source>
</evidence>
<keyword evidence="1" id="KW-0131">Cell cycle</keyword>
<protein>
    <recommendedName>
        <fullName evidence="1">Cell division protein ZipA</fullName>
    </recommendedName>
</protein>
<accession>A0ABS9NQK9</accession>
<comment type="caution">
    <text evidence="6">The sequence shown here is derived from an EMBL/GenBank/DDBJ whole genome shotgun (WGS) entry which is preliminary data.</text>
</comment>
<feature type="domain" description="ZipA C-terminal FtsZ-binding" evidence="5">
    <location>
        <begin position="298"/>
        <end position="422"/>
    </location>
</feature>